<keyword evidence="2" id="KW-0663">Pyridoxal phosphate</keyword>
<dbReference type="PROSITE" id="PS00105">
    <property type="entry name" value="AA_TRANSFER_CLASS_1"/>
    <property type="match status" value="1"/>
</dbReference>
<evidence type="ECO:0000313" key="5">
    <source>
        <dbReference type="Proteomes" id="UP000799771"/>
    </source>
</evidence>
<comment type="similarity">
    <text evidence="1">Belongs to the class-I pyridoxal-phosphate-dependent aminotransferase family.</text>
</comment>
<dbReference type="Proteomes" id="UP000799771">
    <property type="component" value="Unassembled WGS sequence"/>
</dbReference>
<dbReference type="PANTHER" id="PTHR43795">
    <property type="entry name" value="BIFUNCTIONAL ASPARTATE AMINOTRANSFERASE AND GLUTAMATE/ASPARTATE-PREPHENATE AMINOTRANSFERASE-RELATED"/>
    <property type="match status" value="1"/>
</dbReference>
<name>A0A6A5ZYL0_9PLEO</name>
<sequence length="428" mass="47888">MLSTRGRKYADLNLAAGYMKKRGPLYNKLEHPDGLVSLTTAENFLMQERALNFVKTECLPKLELSTLTYHDGPFGSRRLRHAMANFINARFAPFVPVTNDEITFVSGVTALNEILSLCTTEENEGFLLGMPIYGSFAPDLQTKSNCRLVYTSFEDQDQFSVQAVDHYERALQDAEREGIKVRALVLTNPHNPLGQCYPQETLEAILRFCGKYNIHLISDEIYALSVYCTGPSRPGFTSILSIDIRNIVDSHLVHVLYGLSKDFAAAGLRLGCLISKSAQLTQAVRSLARFHCASPLTDAIATTVLEDEDFCTEFLQESQRVLGDHRAIAAEALDDANIPYARNSNAGFFLWIDLSACLQDPSWQAEEDLKMRLYDHGVEMSTGQAYHDRMPGSFRFIFSVDRDTLVEGLARIVSFFKTHSNNVNVLGL</sequence>
<evidence type="ECO:0000256" key="1">
    <source>
        <dbReference type="ARBA" id="ARBA00007441"/>
    </source>
</evidence>
<dbReference type="GO" id="GO:0006520">
    <property type="term" value="P:amino acid metabolic process"/>
    <property type="evidence" value="ECO:0007669"/>
    <property type="project" value="TreeGrafter"/>
</dbReference>
<proteinExistence type="inferred from homology"/>
<keyword evidence="4" id="KW-0032">Aminotransferase</keyword>
<dbReference type="InterPro" id="IPR015422">
    <property type="entry name" value="PyrdxlP-dep_Trfase_small"/>
</dbReference>
<dbReference type="InterPro" id="IPR050478">
    <property type="entry name" value="Ethylene_sulfur-biosynth"/>
</dbReference>
<gene>
    <name evidence="4" type="ORF">P153DRAFT_327001</name>
</gene>
<dbReference type="GeneID" id="54405744"/>
<evidence type="ECO:0000259" key="3">
    <source>
        <dbReference type="Pfam" id="PF00155"/>
    </source>
</evidence>
<dbReference type="PRINTS" id="PR00753">
    <property type="entry name" value="ACCSYNTHASE"/>
</dbReference>
<dbReference type="EMBL" id="ML977520">
    <property type="protein sequence ID" value="KAF2124105.1"/>
    <property type="molecule type" value="Genomic_DNA"/>
</dbReference>
<dbReference type="InterPro" id="IPR015424">
    <property type="entry name" value="PyrdxlP-dep_Trfase"/>
</dbReference>
<dbReference type="GO" id="GO:0030170">
    <property type="term" value="F:pyridoxal phosphate binding"/>
    <property type="evidence" value="ECO:0007669"/>
    <property type="project" value="InterPro"/>
</dbReference>
<protein>
    <submittedName>
        <fullName evidence="4">Aminotransferase, classes I and II family</fullName>
    </submittedName>
</protein>
<dbReference type="OrthoDB" id="7042322at2759"/>
<dbReference type="InterPro" id="IPR004839">
    <property type="entry name" value="Aminotransferase_I/II_large"/>
</dbReference>
<accession>A0A6A5ZYL0</accession>
<feature type="domain" description="Aminotransferase class I/classII large" evidence="3">
    <location>
        <begin position="74"/>
        <end position="412"/>
    </location>
</feature>
<dbReference type="SUPFAM" id="SSF53383">
    <property type="entry name" value="PLP-dependent transferases"/>
    <property type="match status" value="1"/>
</dbReference>
<organism evidence="4 5">
    <name type="scientific">Dothidotthia symphoricarpi CBS 119687</name>
    <dbReference type="NCBI Taxonomy" id="1392245"/>
    <lineage>
        <taxon>Eukaryota</taxon>
        <taxon>Fungi</taxon>
        <taxon>Dikarya</taxon>
        <taxon>Ascomycota</taxon>
        <taxon>Pezizomycotina</taxon>
        <taxon>Dothideomycetes</taxon>
        <taxon>Pleosporomycetidae</taxon>
        <taxon>Pleosporales</taxon>
        <taxon>Dothidotthiaceae</taxon>
        <taxon>Dothidotthia</taxon>
    </lineage>
</organism>
<keyword evidence="4" id="KW-0808">Transferase</keyword>
<dbReference type="InterPro" id="IPR004838">
    <property type="entry name" value="NHTrfase_class1_PyrdxlP-BS"/>
</dbReference>
<dbReference type="PANTHER" id="PTHR43795:SF39">
    <property type="entry name" value="AMINOTRANSFERASE CLASS I_CLASSII DOMAIN-CONTAINING PROTEIN"/>
    <property type="match status" value="1"/>
</dbReference>
<evidence type="ECO:0000256" key="2">
    <source>
        <dbReference type="ARBA" id="ARBA00022898"/>
    </source>
</evidence>
<dbReference type="GO" id="GO:0008483">
    <property type="term" value="F:transaminase activity"/>
    <property type="evidence" value="ECO:0007669"/>
    <property type="project" value="UniProtKB-KW"/>
</dbReference>
<reference evidence="4" key="1">
    <citation type="journal article" date="2020" name="Stud. Mycol.">
        <title>101 Dothideomycetes genomes: a test case for predicting lifestyles and emergence of pathogens.</title>
        <authorList>
            <person name="Haridas S."/>
            <person name="Albert R."/>
            <person name="Binder M."/>
            <person name="Bloem J."/>
            <person name="Labutti K."/>
            <person name="Salamov A."/>
            <person name="Andreopoulos B."/>
            <person name="Baker S."/>
            <person name="Barry K."/>
            <person name="Bills G."/>
            <person name="Bluhm B."/>
            <person name="Cannon C."/>
            <person name="Castanera R."/>
            <person name="Culley D."/>
            <person name="Daum C."/>
            <person name="Ezra D."/>
            <person name="Gonzalez J."/>
            <person name="Henrissat B."/>
            <person name="Kuo A."/>
            <person name="Liang C."/>
            <person name="Lipzen A."/>
            <person name="Lutzoni F."/>
            <person name="Magnuson J."/>
            <person name="Mondo S."/>
            <person name="Nolan M."/>
            <person name="Ohm R."/>
            <person name="Pangilinan J."/>
            <person name="Park H.-J."/>
            <person name="Ramirez L."/>
            <person name="Alfaro M."/>
            <person name="Sun H."/>
            <person name="Tritt A."/>
            <person name="Yoshinaga Y."/>
            <person name="Zwiers L.-H."/>
            <person name="Turgeon B."/>
            <person name="Goodwin S."/>
            <person name="Spatafora J."/>
            <person name="Crous P."/>
            <person name="Grigoriev I."/>
        </authorList>
    </citation>
    <scope>NUCLEOTIDE SEQUENCE</scope>
    <source>
        <strain evidence="4">CBS 119687</strain>
    </source>
</reference>
<dbReference type="Pfam" id="PF00155">
    <property type="entry name" value="Aminotran_1_2"/>
    <property type="match status" value="1"/>
</dbReference>
<keyword evidence="5" id="KW-1185">Reference proteome</keyword>
<dbReference type="Gene3D" id="3.40.640.10">
    <property type="entry name" value="Type I PLP-dependent aspartate aminotransferase-like (Major domain)"/>
    <property type="match status" value="1"/>
</dbReference>
<dbReference type="InterPro" id="IPR015421">
    <property type="entry name" value="PyrdxlP-dep_Trfase_major"/>
</dbReference>
<dbReference type="RefSeq" id="XP_033518498.1">
    <property type="nucleotide sequence ID" value="XM_033665312.1"/>
</dbReference>
<dbReference type="Gene3D" id="3.90.1150.10">
    <property type="entry name" value="Aspartate Aminotransferase, domain 1"/>
    <property type="match status" value="1"/>
</dbReference>
<dbReference type="AlphaFoldDB" id="A0A6A5ZYL0"/>
<dbReference type="CDD" id="cd00609">
    <property type="entry name" value="AAT_like"/>
    <property type="match status" value="1"/>
</dbReference>
<evidence type="ECO:0000313" key="4">
    <source>
        <dbReference type="EMBL" id="KAF2124105.1"/>
    </source>
</evidence>